<evidence type="ECO:0000259" key="8">
    <source>
        <dbReference type="Pfam" id="PF14322"/>
    </source>
</evidence>
<proteinExistence type="inferred from homology"/>
<keyword evidence="6" id="KW-1133">Transmembrane helix</keyword>
<gene>
    <name evidence="9" type="ORF">OM074_08315</name>
</gene>
<protein>
    <submittedName>
        <fullName evidence="9">RagB/SusD family nutrient uptake outer membrane protein</fullName>
    </submittedName>
</protein>
<organism evidence="9 10">
    <name type="scientific">Plebeiibacterium marinum</name>
    <dbReference type="NCBI Taxonomy" id="2992111"/>
    <lineage>
        <taxon>Bacteria</taxon>
        <taxon>Pseudomonadati</taxon>
        <taxon>Bacteroidota</taxon>
        <taxon>Bacteroidia</taxon>
        <taxon>Marinilabiliales</taxon>
        <taxon>Marinilabiliaceae</taxon>
        <taxon>Plebeiibacterium</taxon>
    </lineage>
</organism>
<dbReference type="EMBL" id="JAPDPI010000014">
    <property type="protein sequence ID" value="MCW3805631.1"/>
    <property type="molecule type" value="Genomic_DNA"/>
</dbReference>
<dbReference type="SUPFAM" id="SSF48452">
    <property type="entry name" value="TPR-like"/>
    <property type="match status" value="1"/>
</dbReference>
<feature type="domain" description="RagB/SusD" evidence="7">
    <location>
        <begin position="369"/>
        <end position="650"/>
    </location>
</feature>
<dbReference type="Pfam" id="PF14322">
    <property type="entry name" value="SusD-like_3"/>
    <property type="match status" value="1"/>
</dbReference>
<evidence type="ECO:0000259" key="7">
    <source>
        <dbReference type="Pfam" id="PF07980"/>
    </source>
</evidence>
<name>A0AAE3MD22_9BACT</name>
<evidence type="ECO:0000256" key="4">
    <source>
        <dbReference type="ARBA" id="ARBA00023136"/>
    </source>
</evidence>
<dbReference type="InterPro" id="IPR012944">
    <property type="entry name" value="SusD_RagB_dom"/>
</dbReference>
<dbReference type="Proteomes" id="UP001207408">
    <property type="component" value="Unassembled WGS sequence"/>
</dbReference>
<evidence type="ECO:0000256" key="5">
    <source>
        <dbReference type="ARBA" id="ARBA00023237"/>
    </source>
</evidence>
<keyword evidence="5" id="KW-0998">Cell outer membrane</keyword>
<evidence type="ECO:0000256" key="3">
    <source>
        <dbReference type="ARBA" id="ARBA00022729"/>
    </source>
</evidence>
<evidence type="ECO:0000313" key="10">
    <source>
        <dbReference type="Proteomes" id="UP001207408"/>
    </source>
</evidence>
<reference evidence="9" key="1">
    <citation type="submission" date="2022-10" db="EMBL/GenBank/DDBJ databases">
        <authorList>
            <person name="Yu W.X."/>
        </authorList>
    </citation>
    <scope>NUCLEOTIDE SEQUENCE</scope>
    <source>
        <strain evidence="9">D04</strain>
    </source>
</reference>
<dbReference type="InterPro" id="IPR033985">
    <property type="entry name" value="SusD-like_N"/>
</dbReference>
<dbReference type="AlphaFoldDB" id="A0AAE3MD22"/>
<feature type="domain" description="SusD-like N-terminal" evidence="8">
    <location>
        <begin position="127"/>
        <end position="247"/>
    </location>
</feature>
<dbReference type="Pfam" id="PF07980">
    <property type="entry name" value="SusD_RagB"/>
    <property type="match status" value="1"/>
</dbReference>
<accession>A0AAE3MD22</accession>
<keyword evidence="6" id="KW-0812">Transmembrane</keyword>
<dbReference type="Gene3D" id="1.25.40.390">
    <property type="match status" value="1"/>
</dbReference>
<keyword evidence="3" id="KW-0732">Signal</keyword>
<comment type="subcellular location">
    <subcellularLocation>
        <location evidence="1">Cell outer membrane</location>
    </subcellularLocation>
</comment>
<dbReference type="GO" id="GO:0009279">
    <property type="term" value="C:cell outer membrane"/>
    <property type="evidence" value="ECO:0007669"/>
    <property type="project" value="UniProtKB-SubCell"/>
</dbReference>
<dbReference type="RefSeq" id="WP_301199001.1">
    <property type="nucleotide sequence ID" value="NZ_JAPDPI010000014.1"/>
</dbReference>
<dbReference type="InterPro" id="IPR011990">
    <property type="entry name" value="TPR-like_helical_dom_sf"/>
</dbReference>
<keyword evidence="4 6" id="KW-0472">Membrane</keyword>
<evidence type="ECO:0000256" key="2">
    <source>
        <dbReference type="ARBA" id="ARBA00006275"/>
    </source>
</evidence>
<evidence type="ECO:0000256" key="6">
    <source>
        <dbReference type="SAM" id="Phobius"/>
    </source>
</evidence>
<comment type="similarity">
    <text evidence="2">Belongs to the SusD family.</text>
</comment>
<feature type="transmembrane region" description="Helical" evidence="6">
    <location>
        <begin position="12"/>
        <end position="30"/>
    </location>
</feature>
<evidence type="ECO:0000313" key="9">
    <source>
        <dbReference type="EMBL" id="MCW3805631.1"/>
    </source>
</evidence>
<evidence type="ECO:0000256" key="1">
    <source>
        <dbReference type="ARBA" id="ARBA00004442"/>
    </source>
</evidence>
<sequence length="674" mass="77713">MKYIYQKIKRSMLSVPVLIMIIGNVMMMNSCSEEFLEPDPLSFYEPTATFSTESGLLSALAICDRHLRIYFTADGGREEVPYIGTEYNFSDLMVAGCTDKKREGIDDYAHLLTPNSGLFTNEFPNSILYFWDETYNGIKYANTIIQFVDKVESLDEDTKNAYKGRAYFHRAFRYMALVNQFGDVPLITKILEVPKQNYRSTKRDAILEMITKDMEFAVQWVPEQKDMELVGMVNKGACRMLLAKCYLAIGEYAKAQSQTDILINESGYSLMTEPFGTFNDGGEPQTLPITRNVIWDLHRPENKLIGANTEVIMGMANSGSSNESFLRFPTLRIFGPFWASRNNFLSPDGKRINNYSRNHPDYNPQYDYARAIGRGVTTHRPSYWSTHGLWDINGDGTEDTQDLRHNSEVGNWWLMTNMKYNDPSSSYYGQNIMMYDPNNGNLLCADTLRYWFDYPHYKLYTEDRVSEADMNSNNFRGAINSGDDASWYLYRLAEAYLLRAEAKYYQNENDLTIKDDLNILRQRAQASEFYEGSVTIGDIVNERARELYLEEWRNVELSRISLCLARSGKPDEWGKTYSLDNFDKQTGTDRAGGSYWYQRVINYNFYNNGPISVAPATFNFMMDKRNLYWPIPQSAITANNKGVLSQNFGYDGYDPSVPKWENWEDAVADEDKIE</sequence>
<keyword evidence="10" id="KW-1185">Reference proteome</keyword>
<comment type="caution">
    <text evidence="9">The sequence shown here is derived from an EMBL/GenBank/DDBJ whole genome shotgun (WGS) entry which is preliminary data.</text>
</comment>